<comment type="caution">
    <text evidence="4">The sequence shown here is derived from an EMBL/GenBank/DDBJ whole genome shotgun (WGS) entry which is preliminary data.</text>
</comment>
<keyword evidence="5" id="KW-1185">Reference proteome</keyword>
<proteinExistence type="predicted"/>
<keyword evidence="1 4" id="KW-0808">Transferase</keyword>
<dbReference type="PROSITE" id="PS51186">
    <property type="entry name" value="GNAT"/>
    <property type="match status" value="1"/>
</dbReference>
<dbReference type="EC" id="2.3.1.-" evidence="4"/>
<accession>A0ABW1RJ72</accession>
<evidence type="ECO:0000313" key="5">
    <source>
        <dbReference type="Proteomes" id="UP001596288"/>
    </source>
</evidence>
<dbReference type="Proteomes" id="UP001596288">
    <property type="component" value="Unassembled WGS sequence"/>
</dbReference>
<dbReference type="RefSeq" id="WP_223876453.1">
    <property type="nucleotide sequence ID" value="NZ_BJDF01000002.1"/>
</dbReference>
<dbReference type="Pfam" id="PF13673">
    <property type="entry name" value="Acetyltransf_10"/>
    <property type="match status" value="1"/>
</dbReference>
<gene>
    <name evidence="4" type="ORF">ACFQAV_04690</name>
</gene>
<sequence>MIIKKGVTALKIVPVTKRDTLLIAQLTVIWENSVRATHSFLSENNIQDFKNSMPKFLMEVSHLIIALDKNNQPLGFMGINGPEIDMLFIDNKKRGQGIGKALINFGITNYHAKQITVNEQNPQAIGFYKHMGFVEYHRQITDDQGNPFPILKMRLKK</sequence>
<dbReference type="InterPro" id="IPR016181">
    <property type="entry name" value="Acyl_CoA_acyltransferase"/>
</dbReference>
<dbReference type="GO" id="GO:0016746">
    <property type="term" value="F:acyltransferase activity"/>
    <property type="evidence" value="ECO:0007669"/>
    <property type="project" value="UniProtKB-KW"/>
</dbReference>
<dbReference type="EMBL" id="JBHSSF010000011">
    <property type="protein sequence ID" value="MFC6176122.1"/>
    <property type="molecule type" value="Genomic_DNA"/>
</dbReference>
<evidence type="ECO:0000313" key="4">
    <source>
        <dbReference type="EMBL" id="MFC6176122.1"/>
    </source>
</evidence>
<protein>
    <submittedName>
        <fullName evidence="4">GNAT family N-acetyltransferase</fullName>
        <ecNumber evidence="4">2.3.1.-</ecNumber>
    </submittedName>
</protein>
<reference evidence="5" key="1">
    <citation type="journal article" date="2019" name="Int. J. Syst. Evol. Microbiol.">
        <title>The Global Catalogue of Microorganisms (GCM) 10K type strain sequencing project: providing services to taxonomists for standard genome sequencing and annotation.</title>
        <authorList>
            <consortium name="The Broad Institute Genomics Platform"/>
            <consortium name="The Broad Institute Genome Sequencing Center for Infectious Disease"/>
            <person name="Wu L."/>
            <person name="Ma J."/>
        </authorList>
    </citation>
    <scope>NUCLEOTIDE SEQUENCE [LARGE SCALE GENOMIC DNA]</scope>
    <source>
        <strain evidence="5">CCM 8927</strain>
    </source>
</reference>
<dbReference type="SUPFAM" id="SSF55729">
    <property type="entry name" value="Acyl-CoA N-acyltransferases (Nat)"/>
    <property type="match status" value="1"/>
</dbReference>
<name>A0ABW1RJ72_9LACO</name>
<dbReference type="InterPro" id="IPR000182">
    <property type="entry name" value="GNAT_dom"/>
</dbReference>
<organism evidence="4 5">
    <name type="scientific">Companilactobacillus huachuanensis</name>
    <dbReference type="NCBI Taxonomy" id="2559914"/>
    <lineage>
        <taxon>Bacteria</taxon>
        <taxon>Bacillati</taxon>
        <taxon>Bacillota</taxon>
        <taxon>Bacilli</taxon>
        <taxon>Lactobacillales</taxon>
        <taxon>Lactobacillaceae</taxon>
        <taxon>Companilactobacillus</taxon>
    </lineage>
</organism>
<dbReference type="Gene3D" id="3.40.630.30">
    <property type="match status" value="1"/>
</dbReference>
<dbReference type="PANTHER" id="PTHR43800">
    <property type="entry name" value="PEPTIDYL-LYSINE N-ACETYLTRANSFERASE YJAB"/>
    <property type="match status" value="1"/>
</dbReference>
<dbReference type="CDD" id="cd04301">
    <property type="entry name" value="NAT_SF"/>
    <property type="match status" value="1"/>
</dbReference>
<evidence type="ECO:0000259" key="3">
    <source>
        <dbReference type="PROSITE" id="PS51186"/>
    </source>
</evidence>
<feature type="domain" description="N-acetyltransferase" evidence="3">
    <location>
        <begin position="10"/>
        <end position="157"/>
    </location>
</feature>
<evidence type="ECO:0000256" key="2">
    <source>
        <dbReference type="ARBA" id="ARBA00023315"/>
    </source>
</evidence>
<keyword evidence="2 4" id="KW-0012">Acyltransferase</keyword>
<evidence type="ECO:0000256" key="1">
    <source>
        <dbReference type="ARBA" id="ARBA00022679"/>
    </source>
</evidence>
<dbReference type="PANTHER" id="PTHR43800:SF1">
    <property type="entry name" value="PEPTIDYL-LYSINE N-ACETYLTRANSFERASE YJAB"/>
    <property type="match status" value="1"/>
</dbReference>